<feature type="transmembrane region" description="Helical" evidence="3">
    <location>
        <begin position="220"/>
        <end position="241"/>
    </location>
</feature>
<sequence length="327" mass="34423">MRLIHVATFSALSLVSVSAFAQAPAGPASPAGGDKDAARRHYDHCLELFNTEAFDSALAECEKANQLAPSYKILYNIGLIHRELNDFSQALKAFERYLSEGGTDIPDARRAEVDKYVSQLKGLVANLDVRVNIPGADVSIDDVPVGKAPLGRVRVNPGHRKVTATREGYAPVTKVVNIAVGENGDVELSLTNLGAAAPKGALAATPVESTEPNPWTTRAWVGWGVTGALAIATGITGYLALDKSNKLSDARNTPDPDPSKMDSQSKDVKTFSIASDVLLGATIVGAGVSTWLTVKAVTWKGEGASNKEAPSVSLNVTPFGVVTQGKF</sequence>
<keyword evidence="3" id="KW-0472">Membrane</keyword>
<dbReference type="EMBL" id="CP089983">
    <property type="protein sequence ID" value="WXB08675.1"/>
    <property type="molecule type" value="Genomic_DNA"/>
</dbReference>
<evidence type="ECO:0000313" key="6">
    <source>
        <dbReference type="EMBL" id="WXB08675.1"/>
    </source>
</evidence>
<evidence type="ECO:0000256" key="3">
    <source>
        <dbReference type="SAM" id="Phobius"/>
    </source>
</evidence>
<feature type="signal peptide" evidence="4">
    <location>
        <begin position="1"/>
        <end position="21"/>
    </location>
</feature>
<evidence type="ECO:0000313" key="7">
    <source>
        <dbReference type="Proteomes" id="UP001374803"/>
    </source>
</evidence>
<keyword evidence="7" id="KW-1185">Reference proteome</keyword>
<keyword evidence="3" id="KW-0812">Transmembrane</keyword>
<evidence type="ECO:0000256" key="1">
    <source>
        <dbReference type="PROSITE-ProRule" id="PRU00339"/>
    </source>
</evidence>
<feature type="region of interest" description="Disordered" evidence="2">
    <location>
        <begin position="246"/>
        <end position="266"/>
    </location>
</feature>
<feature type="domain" description="PEGA" evidence="5">
    <location>
        <begin position="126"/>
        <end position="191"/>
    </location>
</feature>
<dbReference type="SUPFAM" id="SSF48452">
    <property type="entry name" value="TPR-like"/>
    <property type="match status" value="1"/>
</dbReference>
<name>A0ABZ2LD22_9BACT</name>
<dbReference type="Proteomes" id="UP001374803">
    <property type="component" value="Chromosome"/>
</dbReference>
<dbReference type="Pfam" id="PF08308">
    <property type="entry name" value="PEGA"/>
    <property type="match status" value="1"/>
</dbReference>
<dbReference type="Pfam" id="PF13181">
    <property type="entry name" value="TPR_8"/>
    <property type="match status" value="1"/>
</dbReference>
<feature type="chain" id="PRO_5046331711" evidence="4">
    <location>
        <begin position="22"/>
        <end position="327"/>
    </location>
</feature>
<gene>
    <name evidence="6" type="ORF">LVJ94_15710</name>
</gene>
<keyword evidence="1" id="KW-0802">TPR repeat</keyword>
<evidence type="ECO:0000259" key="5">
    <source>
        <dbReference type="Pfam" id="PF08308"/>
    </source>
</evidence>
<dbReference type="PROSITE" id="PS50005">
    <property type="entry name" value="TPR"/>
    <property type="match status" value="1"/>
</dbReference>
<reference evidence="6" key="1">
    <citation type="submission" date="2021-12" db="EMBL/GenBank/DDBJ databases">
        <title>Discovery of the Pendulisporaceae a myxobacterial family with distinct sporulation behavior and unique specialized metabolism.</title>
        <authorList>
            <person name="Garcia R."/>
            <person name="Popoff A."/>
            <person name="Bader C.D."/>
            <person name="Loehr J."/>
            <person name="Walesch S."/>
            <person name="Walt C."/>
            <person name="Boldt J."/>
            <person name="Bunk B."/>
            <person name="Haeckl F.J.F.P.J."/>
            <person name="Gunesch A.P."/>
            <person name="Birkelbach J."/>
            <person name="Nuebel U."/>
            <person name="Pietschmann T."/>
            <person name="Bach T."/>
            <person name="Mueller R."/>
        </authorList>
    </citation>
    <scope>NUCLEOTIDE SEQUENCE</scope>
    <source>
        <strain evidence="6">MSr11367</strain>
    </source>
</reference>
<dbReference type="RefSeq" id="WP_394838346.1">
    <property type="nucleotide sequence ID" value="NZ_CP089929.1"/>
</dbReference>
<dbReference type="InterPro" id="IPR013229">
    <property type="entry name" value="PEGA"/>
</dbReference>
<organism evidence="6 7">
    <name type="scientific">Pendulispora rubella</name>
    <dbReference type="NCBI Taxonomy" id="2741070"/>
    <lineage>
        <taxon>Bacteria</taxon>
        <taxon>Pseudomonadati</taxon>
        <taxon>Myxococcota</taxon>
        <taxon>Myxococcia</taxon>
        <taxon>Myxococcales</taxon>
        <taxon>Sorangiineae</taxon>
        <taxon>Pendulisporaceae</taxon>
        <taxon>Pendulispora</taxon>
    </lineage>
</organism>
<dbReference type="Gene3D" id="1.25.40.10">
    <property type="entry name" value="Tetratricopeptide repeat domain"/>
    <property type="match status" value="1"/>
</dbReference>
<evidence type="ECO:0000256" key="4">
    <source>
        <dbReference type="SAM" id="SignalP"/>
    </source>
</evidence>
<evidence type="ECO:0000256" key="2">
    <source>
        <dbReference type="SAM" id="MobiDB-lite"/>
    </source>
</evidence>
<keyword evidence="3" id="KW-1133">Transmembrane helix</keyword>
<keyword evidence="4" id="KW-0732">Signal</keyword>
<protein>
    <submittedName>
        <fullName evidence="6">PEGA domain-containing protein</fullName>
    </submittedName>
</protein>
<proteinExistence type="predicted"/>
<dbReference type="InterPro" id="IPR011990">
    <property type="entry name" value="TPR-like_helical_dom_sf"/>
</dbReference>
<feature type="repeat" description="TPR" evidence="1">
    <location>
        <begin position="71"/>
        <end position="104"/>
    </location>
</feature>
<accession>A0ABZ2LD22</accession>
<dbReference type="InterPro" id="IPR019734">
    <property type="entry name" value="TPR_rpt"/>
</dbReference>